<dbReference type="STRING" id="649764.HMPREF0762_01776"/>
<dbReference type="AlphaFoldDB" id="D0WIV1"/>
<dbReference type="GO" id="GO:0016887">
    <property type="term" value="F:ATP hydrolysis activity"/>
    <property type="evidence" value="ECO:0007669"/>
    <property type="project" value="InterPro"/>
</dbReference>
<reference evidence="2" key="1">
    <citation type="submission" date="2009-10" db="EMBL/GenBank/DDBJ databases">
        <authorList>
            <person name="Weinstock G."/>
            <person name="Sodergren E."/>
            <person name="Clifton S."/>
            <person name="Fulton L."/>
            <person name="Fulton B."/>
            <person name="Courtney L."/>
            <person name="Fronick C."/>
            <person name="Harrison M."/>
            <person name="Strong C."/>
            <person name="Farmer C."/>
            <person name="Delahaunty K."/>
            <person name="Markovic C."/>
            <person name="Hall O."/>
            <person name="Minx P."/>
            <person name="Tomlinson C."/>
            <person name="Mitreva M."/>
            <person name="Nelson J."/>
            <person name="Hou S."/>
            <person name="Wollam A."/>
            <person name="Pepin K.H."/>
            <person name="Johnson M."/>
            <person name="Bhonagiri V."/>
            <person name="Nash W.E."/>
            <person name="Warren W."/>
            <person name="Chinwalla A."/>
            <person name="Mardis E.R."/>
            <person name="Wilson R.K."/>
        </authorList>
    </citation>
    <scope>NUCLEOTIDE SEQUENCE [LARGE SCALE GENOMIC DNA]</scope>
    <source>
        <strain evidence="2">ATCC 700122</strain>
    </source>
</reference>
<dbReference type="eggNOG" id="COG1106">
    <property type="taxonomic scope" value="Bacteria"/>
</dbReference>
<accession>D0WIV1</accession>
<dbReference type="GO" id="GO:0005524">
    <property type="term" value="F:ATP binding"/>
    <property type="evidence" value="ECO:0007669"/>
    <property type="project" value="InterPro"/>
</dbReference>
<dbReference type="GeneID" id="85008161"/>
<dbReference type="InterPro" id="IPR027417">
    <property type="entry name" value="P-loop_NTPase"/>
</dbReference>
<evidence type="ECO:0000259" key="1">
    <source>
        <dbReference type="Pfam" id="PF13304"/>
    </source>
</evidence>
<dbReference type="Proteomes" id="UP000006001">
    <property type="component" value="Unassembled WGS sequence"/>
</dbReference>
<sequence>MIICLEVENYRSIKDPIELQMTAIKYYKESQDQLIDPKLPGMSGVKILRSAAIYGPNASGKSAIWRALRTMRTMILRSSSLSADDSLPYDPFRLDTKTQDQPTKFSVVFTTRHDTRFEYAFSYTRKRIVAETLCAFPKGMRQVWFSRATDSEGTTINGSRYFRIPSAIKPLVNDNALVLSLIANHRNVPSSDLAIEVVNWFADDLNTYRALDAHEDFPYTGEILHGDSGTDYQRAFINGMMRVADLGVEAACVEVRPAPPIPDEIKDIFDAMGIPSMNEYRTVVLEHSGHESAMRVDLNDESDGTRQLFGLSGHIAQALEYGSTLFVDEIDSSLHPIIVREIIESFLNPESNPKNAQLIFTAHNPCLLERGLLRRDQVWFTEKSRNGSTSLYPLSDFRPRTDEAISSGYLVGRYSATPVVPECFGRCRQ</sequence>
<name>D0WIV1_SLAES</name>
<proteinExistence type="predicted"/>
<comment type="caution">
    <text evidence="2">The sequence shown here is derived from an EMBL/GenBank/DDBJ whole genome shotgun (WGS) entry which is preliminary data.</text>
</comment>
<dbReference type="HOGENOM" id="CLU_046693_2_0_11"/>
<gene>
    <name evidence="2" type="ORF">HMPREF0762_01776</name>
</gene>
<feature type="domain" description="ATPase AAA-type core" evidence="1">
    <location>
        <begin position="51"/>
        <end position="368"/>
    </location>
</feature>
<evidence type="ECO:0000313" key="3">
    <source>
        <dbReference type="Proteomes" id="UP000006001"/>
    </source>
</evidence>
<dbReference type="OrthoDB" id="9809324at2"/>
<dbReference type="EMBL" id="ACUX02000019">
    <property type="protein sequence ID" value="EEZ60299.1"/>
    <property type="molecule type" value="Genomic_DNA"/>
</dbReference>
<dbReference type="Gene3D" id="3.40.50.300">
    <property type="entry name" value="P-loop containing nucleotide triphosphate hydrolases"/>
    <property type="match status" value="1"/>
</dbReference>
<organism evidence="2 3">
    <name type="scientific">Slackia exigua (strain ATCC 700122 / DSM 15923 / CIP 105133 / JCM 11022 / KCTC 5966 / S-7)</name>
    <dbReference type="NCBI Taxonomy" id="649764"/>
    <lineage>
        <taxon>Bacteria</taxon>
        <taxon>Bacillati</taxon>
        <taxon>Actinomycetota</taxon>
        <taxon>Coriobacteriia</taxon>
        <taxon>Eggerthellales</taxon>
        <taxon>Eggerthellaceae</taxon>
        <taxon>Slackia</taxon>
    </lineage>
</organism>
<dbReference type="PANTHER" id="PTHR40396:SF1">
    <property type="entry name" value="ATPASE AAA-TYPE CORE DOMAIN-CONTAINING PROTEIN"/>
    <property type="match status" value="1"/>
</dbReference>
<dbReference type="Pfam" id="PF13304">
    <property type="entry name" value="AAA_21"/>
    <property type="match status" value="1"/>
</dbReference>
<protein>
    <recommendedName>
        <fullName evidence="1">ATPase AAA-type core domain-containing protein</fullName>
    </recommendedName>
</protein>
<dbReference type="InterPro" id="IPR003959">
    <property type="entry name" value="ATPase_AAA_core"/>
</dbReference>
<dbReference type="PANTHER" id="PTHR40396">
    <property type="entry name" value="ATPASE-LIKE PROTEIN"/>
    <property type="match status" value="1"/>
</dbReference>
<evidence type="ECO:0000313" key="2">
    <source>
        <dbReference type="EMBL" id="EEZ60299.1"/>
    </source>
</evidence>
<keyword evidence="3" id="KW-1185">Reference proteome</keyword>
<dbReference type="RefSeq" id="WP_006363055.1">
    <property type="nucleotide sequence ID" value="NZ_GG700631.1"/>
</dbReference>
<dbReference type="SUPFAM" id="SSF52540">
    <property type="entry name" value="P-loop containing nucleoside triphosphate hydrolases"/>
    <property type="match status" value="1"/>
</dbReference>